<dbReference type="AlphaFoldDB" id="A0A1W1XTG8"/>
<dbReference type="EMBL" id="FWXH01000016">
    <property type="protein sequence ID" value="SMC27145.1"/>
    <property type="molecule type" value="Genomic_DNA"/>
</dbReference>
<evidence type="ECO:0000313" key="4">
    <source>
        <dbReference type="EMBL" id="SMC27145.1"/>
    </source>
</evidence>
<dbReference type="InterPro" id="IPR002509">
    <property type="entry name" value="NODB_dom"/>
</dbReference>
<dbReference type="SUPFAM" id="SSF88713">
    <property type="entry name" value="Glycoside hydrolase/deacetylase"/>
    <property type="match status" value="1"/>
</dbReference>
<dbReference type="GO" id="GO:0016810">
    <property type="term" value="F:hydrolase activity, acting on carbon-nitrogen (but not peptide) bonds"/>
    <property type="evidence" value="ECO:0007669"/>
    <property type="project" value="InterPro"/>
</dbReference>
<dbReference type="InterPro" id="IPR011330">
    <property type="entry name" value="Glyco_hydro/deAcase_b/a-brl"/>
</dbReference>
<dbReference type="PANTHER" id="PTHR34216">
    <property type="match status" value="1"/>
</dbReference>
<dbReference type="OrthoDB" id="9778320at2"/>
<feature type="domain" description="NodB homology" evidence="3">
    <location>
        <begin position="138"/>
        <end position="300"/>
    </location>
</feature>
<proteinExistence type="predicted"/>
<organism evidence="4 5">
    <name type="scientific">Clostridium acidisoli DSM 12555</name>
    <dbReference type="NCBI Taxonomy" id="1121291"/>
    <lineage>
        <taxon>Bacteria</taxon>
        <taxon>Bacillati</taxon>
        <taxon>Bacillota</taxon>
        <taxon>Clostridia</taxon>
        <taxon>Eubacteriales</taxon>
        <taxon>Clostridiaceae</taxon>
        <taxon>Clostridium</taxon>
    </lineage>
</organism>
<evidence type="ECO:0000259" key="3">
    <source>
        <dbReference type="PROSITE" id="PS51677"/>
    </source>
</evidence>
<dbReference type="Proteomes" id="UP000192468">
    <property type="component" value="Unassembled WGS sequence"/>
</dbReference>
<dbReference type="InterPro" id="IPR051398">
    <property type="entry name" value="Polysacch_Deacetylase"/>
</dbReference>
<reference evidence="4 5" key="1">
    <citation type="submission" date="2017-04" db="EMBL/GenBank/DDBJ databases">
        <authorList>
            <person name="Afonso C.L."/>
            <person name="Miller P.J."/>
            <person name="Scott M.A."/>
            <person name="Spackman E."/>
            <person name="Goraichik I."/>
            <person name="Dimitrov K.M."/>
            <person name="Suarez D.L."/>
            <person name="Swayne D.E."/>
        </authorList>
    </citation>
    <scope>NUCLEOTIDE SEQUENCE [LARGE SCALE GENOMIC DNA]</scope>
    <source>
        <strain evidence="4 5">DSM 12555</strain>
    </source>
</reference>
<dbReference type="GO" id="GO:0005975">
    <property type="term" value="P:carbohydrate metabolic process"/>
    <property type="evidence" value="ECO:0007669"/>
    <property type="project" value="InterPro"/>
</dbReference>
<protein>
    <submittedName>
        <fullName evidence="4">Peptidoglycan/xylan/chitin deacetylase, PgdA/CDA1 family</fullName>
    </submittedName>
</protein>
<dbReference type="CDD" id="cd10918">
    <property type="entry name" value="CE4_NodB_like_5s_6s"/>
    <property type="match status" value="1"/>
</dbReference>
<dbReference type="GO" id="GO:0005576">
    <property type="term" value="C:extracellular region"/>
    <property type="evidence" value="ECO:0007669"/>
    <property type="project" value="UniProtKB-SubCell"/>
</dbReference>
<dbReference type="PROSITE" id="PS51677">
    <property type="entry name" value="NODB"/>
    <property type="match status" value="1"/>
</dbReference>
<sequence length="300" mass="33735">MRNEEKKIISVSFLILIAVIAWAIVVNINKKSDNSAQNVKNIKSVATETTEAQNKTTVKDSNTTTAASVPMKNDNDGVPVVMYHSVSDNAASSQFAPLRITNQNFDSQMKYLKDNNFTTLTMDEINDFLTNNKPIPQKSIVLTFDDGYEDNYTNVYPVLKKYGFKATIFVVADAIDKESNYLTSAQLKELQQNGIDIESGTDENVRISNLPSTSQLESLKDSKNKLEALLNKKVNYVSYPFGSYNADTLLDAKNAGYTLGFSRDGKWTYKTDDKFKLSRVYISPQHTEADFENRVNNNNY</sequence>
<evidence type="ECO:0000256" key="1">
    <source>
        <dbReference type="ARBA" id="ARBA00004613"/>
    </source>
</evidence>
<dbReference type="RefSeq" id="WP_084116952.1">
    <property type="nucleotide sequence ID" value="NZ_FWXH01000016.1"/>
</dbReference>
<dbReference type="Pfam" id="PF01522">
    <property type="entry name" value="Polysacc_deac_1"/>
    <property type="match status" value="1"/>
</dbReference>
<dbReference type="Gene3D" id="3.20.20.370">
    <property type="entry name" value="Glycoside hydrolase/deacetylase"/>
    <property type="match status" value="1"/>
</dbReference>
<name>A0A1W1XTG8_9CLOT</name>
<keyword evidence="2" id="KW-0732">Signal</keyword>
<comment type="subcellular location">
    <subcellularLocation>
        <location evidence="1">Secreted</location>
    </subcellularLocation>
</comment>
<evidence type="ECO:0000313" key="5">
    <source>
        <dbReference type="Proteomes" id="UP000192468"/>
    </source>
</evidence>
<dbReference type="PANTHER" id="PTHR34216:SF3">
    <property type="entry name" value="POLY-BETA-1,6-N-ACETYL-D-GLUCOSAMINE N-DEACETYLASE"/>
    <property type="match status" value="1"/>
</dbReference>
<evidence type="ECO:0000256" key="2">
    <source>
        <dbReference type="ARBA" id="ARBA00022729"/>
    </source>
</evidence>
<gene>
    <name evidence="4" type="ORF">SAMN02745134_03066</name>
</gene>
<keyword evidence="5" id="KW-1185">Reference proteome</keyword>
<accession>A0A1W1XTG8</accession>
<dbReference type="STRING" id="1121291.SAMN02745134_03066"/>